<dbReference type="AlphaFoldDB" id="A0A1E3XC27"/>
<feature type="transmembrane region" description="Helical" evidence="6">
    <location>
        <begin position="270"/>
        <end position="287"/>
    </location>
</feature>
<sequence length="307" mass="35046">MNHLVTTRDLVKLQIWNYFNDRYGDIDILSRNPVTSQGFIRLHSAFLAYGIEHAQFQKIKNIYQPLMDYYISDYGYTNIFFIDKDGNVIFTALREDFSGTNLITGDYKQHSIVPVFKRALEDVNFGDYTWNDKANDYTAHFAAPVYKDENLLGVIITEIPFAHLDTMLTQRAGMGQSGEEYLVGEDGLMRSNSRFSVKPTILQKEVDTEATREAFEGYVGTKIIDGYRGVRVLSAYTPLNLNFINWALLVEIDEAEAFAPIRAVETKLKIVASIISAIAIGYIYLTYRSYKKENKHNISESEVQSEA</sequence>
<keyword evidence="4 6" id="KW-1133">Transmembrane helix</keyword>
<evidence type="ECO:0000256" key="5">
    <source>
        <dbReference type="ARBA" id="ARBA00023136"/>
    </source>
</evidence>
<keyword evidence="3 6" id="KW-0812">Transmembrane</keyword>
<reference evidence="8 9" key="1">
    <citation type="submission" date="2016-07" db="EMBL/GenBank/DDBJ databases">
        <title>Draft genome of Scalindua rubra, obtained from a brine-seawater interface in the Red Sea, sheds light on salt adaptation in anammox bacteria.</title>
        <authorList>
            <person name="Speth D.R."/>
            <person name="Lagkouvardos I."/>
            <person name="Wang Y."/>
            <person name="Qian P.-Y."/>
            <person name="Dutilh B.E."/>
            <person name="Jetten M.S."/>
        </authorList>
    </citation>
    <scope>NUCLEOTIDE SEQUENCE [LARGE SCALE GENOMIC DNA]</scope>
    <source>
        <strain evidence="8">BSI-1</strain>
    </source>
</reference>
<evidence type="ECO:0000256" key="4">
    <source>
        <dbReference type="ARBA" id="ARBA00022989"/>
    </source>
</evidence>
<evidence type="ECO:0000259" key="7">
    <source>
        <dbReference type="Pfam" id="PF02743"/>
    </source>
</evidence>
<keyword evidence="2" id="KW-1003">Cell membrane</keyword>
<dbReference type="Pfam" id="PF02743">
    <property type="entry name" value="dCache_1"/>
    <property type="match status" value="1"/>
</dbReference>
<feature type="domain" description="Cache" evidence="7">
    <location>
        <begin position="12"/>
        <end position="250"/>
    </location>
</feature>
<evidence type="ECO:0000313" key="9">
    <source>
        <dbReference type="Proteomes" id="UP000094056"/>
    </source>
</evidence>
<evidence type="ECO:0000313" key="8">
    <source>
        <dbReference type="EMBL" id="ODS33176.1"/>
    </source>
</evidence>
<dbReference type="Gene3D" id="3.30.450.20">
    <property type="entry name" value="PAS domain"/>
    <property type="match status" value="1"/>
</dbReference>
<dbReference type="EMBL" id="MAYW01000035">
    <property type="protein sequence ID" value="ODS33176.1"/>
    <property type="molecule type" value="Genomic_DNA"/>
</dbReference>
<dbReference type="InterPro" id="IPR033479">
    <property type="entry name" value="dCache_1"/>
</dbReference>
<comment type="caution">
    <text evidence="8">The sequence shown here is derived from an EMBL/GenBank/DDBJ whole genome shotgun (WGS) entry which is preliminary data.</text>
</comment>
<evidence type="ECO:0000256" key="2">
    <source>
        <dbReference type="ARBA" id="ARBA00022475"/>
    </source>
</evidence>
<gene>
    <name evidence="8" type="ORF">SCARUB_01654</name>
</gene>
<proteinExistence type="predicted"/>
<evidence type="ECO:0000256" key="1">
    <source>
        <dbReference type="ARBA" id="ARBA00004651"/>
    </source>
</evidence>
<name>A0A1E3XC27_9BACT</name>
<dbReference type="Proteomes" id="UP000094056">
    <property type="component" value="Unassembled WGS sequence"/>
</dbReference>
<keyword evidence="5 6" id="KW-0472">Membrane</keyword>
<evidence type="ECO:0000256" key="6">
    <source>
        <dbReference type="SAM" id="Phobius"/>
    </source>
</evidence>
<dbReference type="GO" id="GO:0005886">
    <property type="term" value="C:plasma membrane"/>
    <property type="evidence" value="ECO:0007669"/>
    <property type="project" value="UniProtKB-SubCell"/>
</dbReference>
<organism evidence="8 9">
    <name type="scientific">Candidatus Scalindua rubra</name>
    <dbReference type="NCBI Taxonomy" id="1872076"/>
    <lineage>
        <taxon>Bacteria</taxon>
        <taxon>Pseudomonadati</taxon>
        <taxon>Planctomycetota</taxon>
        <taxon>Candidatus Brocadiia</taxon>
        <taxon>Candidatus Brocadiales</taxon>
        <taxon>Candidatus Scalinduaceae</taxon>
        <taxon>Candidatus Scalindua</taxon>
    </lineage>
</organism>
<comment type="subcellular location">
    <subcellularLocation>
        <location evidence="1">Cell membrane</location>
        <topology evidence="1">Multi-pass membrane protein</topology>
    </subcellularLocation>
</comment>
<protein>
    <submittedName>
        <fullName evidence="8">Putative methyl-accepting chemotaxis protein</fullName>
    </submittedName>
</protein>
<accession>A0A1E3XC27</accession>
<evidence type="ECO:0000256" key="3">
    <source>
        <dbReference type="ARBA" id="ARBA00022692"/>
    </source>
</evidence>